<dbReference type="RefSeq" id="WP_084291126.1">
    <property type="nucleotide sequence ID" value="NZ_FWYB01000012.1"/>
</dbReference>
<dbReference type="InterPro" id="IPR032508">
    <property type="entry name" value="FecR_C"/>
</dbReference>
<organism evidence="4 5">
    <name type="scientific">Pedobacter nyackensis</name>
    <dbReference type="NCBI Taxonomy" id="475255"/>
    <lineage>
        <taxon>Bacteria</taxon>
        <taxon>Pseudomonadati</taxon>
        <taxon>Bacteroidota</taxon>
        <taxon>Sphingobacteriia</taxon>
        <taxon>Sphingobacteriales</taxon>
        <taxon>Sphingobacteriaceae</taxon>
        <taxon>Pedobacter</taxon>
    </lineage>
</organism>
<feature type="transmembrane region" description="Helical" evidence="1">
    <location>
        <begin position="65"/>
        <end position="88"/>
    </location>
</feature>
<dbReference type="Pfam" id="PF04773">
    <property type="entry name" value="FecR"/>
    <property type="match status" value="1"/>
</dbReference>
<proteinExistence type="predicted"/>
<evidence type="ECO:0000313" key="5">
    <source>
        <dbReference type="Proteomes" id="UP000192678"/>
    </source>
</evidence>
<dbReference type="STRING" id="475255.SAMN04488101_112119"/>
<dbReference type="AlphaFoldDB" id="A0A1W2EI24"/>
<evidence type="ECO:0000313" key="4">
    <source>
        <dbReference type="EMBL" id="SMD09353.1"/>
    </source>
</evidence>
<dbReference type="Proteomes" id="UP000192678">
    <property type="component" value="Unassembled WGS sequence"/>
</dbReference>
<accession>A0A1W2EI24</accession>
<reference evidence="4 5" key="1">
    <citation type="submission" date="2017-04" db="EMBL/GenBank/DDBJ databases">
        <authorList>
            <person name="Afonso C.L."/>
            <person name="Miller P.J."/>
            <person name="Scott M.A."/>
            <person name="Spackman E."/>
            <person name="Goraichik I."/>
            <person name="Dimitrov K.M."/>
            <person name="Suarez D.L."/>
            <person name="Swayne D.E."/>
        </authorList>
    </citation>
    <scope>NUCLEOTIDE SEQUENCE [LARGE SCALE GENOMIC DNA]</scope>
    <source>
        <strain evidence="4 5">DSM 19625</strain>
    </source>
</reference>
<keyword evidence="1" id="KW-1133">Transmembrane helix</keyword>
<dbReference type="InterPro" id="IPR012373">
    <property type="entry name" value="Ferrdict_sens_TM"/>
</dbReference>
<feature type="domain" description="Protein FecR C-terminal" evidence="3">
    <location>
        <begin position="313"/>
        <end position="382"/>
    </location>
</feature>
<evidence type="ECO:0000256" key="1">
    <source>
        <dbReference type="SAM" id="Phobius"/>
    </source>
</evidence>
<dbReference type="EMBL" id="FWYB01000012">
    <property type="protein sequence ID" value="SMD09353.1"/>
    <property type="molecule type" value="Genomic_DNA"/>
</dbReference>
<dbReference type="Pfam" id="PF16344">
    <property type="entry name" value="FecR_C"/>
    <property type="match status" value="1"/>
</dbReference>
<dbReference type="PANTHER" id="PTHR30273">
    <property type="entry name" value="PERIPLASMIC SIGNAL SENSOR AND SIGMA FACTOR ACTIVATOR FECR-RELATED"/>
    <property type="match status" value="1"/>
</dbReference>
<dbReference type="GO" id="GO:0016989">
    <property type="term" value="F:sigma factor antagonist activity"/>
    <property type="evidence" value="ECO:0007669"/>
    <property type="project" value="TreeGrafter"/>
</dbReference>
<dbReference type="Gene3D" id="2.60.120.1440">
    <property type="match status" value="1"/>
</dbReference>
<keyword evidence="1" id="KW-0472">Membrane</keyword>
<dbReference type="OrthoDB" id="1099963at2"/>
<name>A0A1W2EI24_9SPHI</name>
<dbReference type="Gene3D" id="3.55.50.30">
    <property type="match status" value="1"/>
</dbReference>
<dbReference type="PANTHER" id="PTHR30273:SF2">
    <property type="entry name" value="PROTEIN FECR"/>
    <property type="match status" value="1"/>
</dbReference>
<sequence length="384" mass="42563">MQHNDAKSLFEKYQSGLCTPEEKEIVENWLTFGEASSFDLSDDELKHDLTELQTRVADITIVKKIVLWPRIVAAAMLLIFSGVGLYIYKQKRDVDLPVIAAHQDIAPGSDKAILTLANGSRISLTDAAGGELVKHSGIVILKNKEGQLVYQVTGKSKGKALAYNTIETPKGGQHQVVLADGTRVWLNAASSIKFPENFTNANQRKVELKGEAYFEVKKDQNRPFVVLTNRQYIEVLGTHFNVNSYADESRSATTLLEGSVKVCPVGQEKANVGVVFFDLATVIKPGQQASTSNGDLKILSPEIDQVMDWKNGDFMFKQESLAGIMRKVSRWYDVTVQYDKGIDVNQTYSGLVSRSKNISEVLKIMQSAGQLKFEVDGRKVIVKN</sequence>
<keyword evidence="5" id="KW-1185">Reference proteome</keyword>
<gene>
    <name evidence="4" type="ORF">SAMN04488101_112119</name>
</gene>
<feature type="domain" description="FecR protein" evidence="2">
    <location>
        <begin position="165"/>
        <end position="261"/>
    </location>
</feature>
<evidence type="ECO:0000259" key="3">
    <source>
        <dbReference type="Pfam" id="PF16344"/>
    </source>
</evidence>
<evidence type="ECO:0000259" key="2">
    <source>
        <dbReference type="Pfam" id="PF04773"/>
    </source>
</evidence>
<dbReference type="PIRSF" id="PIRSF018266">
    <property type="entry name" value="FecR"/>
    <property type="match status" value="1"/>
</dbReference>
<protein>
    <submittedName>
        <fullName evidence="4">FecR family protein</fullName>
    </submittedName>
</protein>
<dbReference type="InterPro" id="IPR006860">
    <property type="entry name" value="FecR"/>
</dbReference>
<keyword evidence="1" id="KW-0812">Transmembrane</keyword>